<reference evidence="6" key="1">
    <citation type="submission" date="2023-01" db="EMBL/GenBank/DDBJ databases">
        <title>The diversity of Class Acidimicrobiia in South China Sea sediment environments and the proposal of Iamia marina sp. nov., a novel species of the genus Iamia.</title>
        <authorList>
            <person name="He Y."/>
            <person name="Tian X."/>
        </authorList>
    </citation>
    <scope>NUCLEOTIDE SEQUENCE</scope>
    <source>
        <strain evidence="6">DSM 19957</strain>
    </source>
</reference>
<keyword evidence="7" id="KW-1185">Reference proteome</keyword>
<dbReference type="GO" id="GO:0052699">
    <property type="term" value="P:ergothioneine biosynthetic process"/>
    <property type="evidence" value="ECO:0007669"/>
    <property type="project" value="InterPro"/>
</dbReference>
<dbReference type="AlphaFoldDB" id="A0AAE9YAZ5"/>
<dbReference type="InterPro" id="IPR016187">
    <property type="entry name" value="CTDL_fold"/>
</dbReference>
<dbReference type="EMBL" id="CP116942">
    <property type="protein sequence ID" value="WCO67783.1"/>
    <property type="molecule type" value="Genomic_DNA"/>
</dbReference>
<dbReference type="Proteomes" id="UP001216390">
    <property type="component" value="Chromosome"/>
</dbReference>
<keyword evidence="2" id="KW-0408">Iron</keyword>
<evidence type="ECO:0000313" key="7">
    <source>
        <dbReference type="Proteomes" id="UP001216390"/>
    </source>
</evidence>
<keyword evidence="1" id="KW-0560">Oxidoreductase</keyword>
<gene>
    <name evidence="6" type="primary">egtB</name>
    <name evidence="6" type="ORF">PO878_03470</name>
</gene>
<sequence length="428" mass="47561">MPPHDLPRTPATGAPPGADLAERYRAVRDLTEALAAPLGPEDQTVQTMPDVSPTKWHRAHVTWFFETFVLGPHLPGHQVHDEDYGFLFNSYYEAIGSRHPRPHRGLLTRPTAADVGEYRAAVDAAMADLLAAGVDDEVAELVTLGLHHEQQHQELLLMDIKHVLGTNPLRPPYSLAMPAPAPEAESLRWVDGVEGLAEVGHDGDGFSYDNERPRHTVLLHPHRLADRLVTNGEWQAFIDDDGYRRPELWLSDGWAAVQAEGWEAPLYWEQVDGQWHEYTLAGRYPLDPGRPVVHVSHLEADAYARWAGARLPREEEWAVAVARQGLAEPRFELDGPHPRPPAPDDRGPLRQAFGEVWQWTSSAYLGYPGFTPEPGAVGEYNGKFMSGQVVLRGSCCATPPGHARLTYRNFFPPSARWAFSGVRLAADA</sequence>
<evidence type="ECO:0000256" key="1">
    <source>
        <dbReference type="ARBA" id="ARBA00023002"/>
    </source>
</evidence>
<organism evidence="6 7">
    <name type="scientific">Iamia majanohamensis</name>
    <dbReference type="NCBI Taxonomy" id="467976"/>
    <lineage>
        <taxon>Bacteria</taxon>
        <taxon>Bacillati</taxon>
        <taxon>Actinomycetota</taxon>
        <taxon>Acidimicrobiia</taxon>
        <taxon>Acidimicrobiales</taxon>
        <taxon>Iamiaceae</taxon>
        <taxon>Iamia</taxon>
    </lineage>
</organism>
<dbReference type="PANTHER" id="PTHR23150:SF36">
    <property type="entry name" value="HERCYNINE OXYGENASE"/>
    <property type="match status" value="1"/>
</dbReference>
<dbReference type="KEGG" id="ima:PO878_03470"/>
<accession>A0AAE9YAZ5</accession>
<feature type="domain" description="Sulfatase-modifying factor enzyme-like" evidence="4">
    <location>
        <begin position="195"/>
        <end position="330"/>
    </location>
</feature>
<proteinExistence type="predicted"/>
<dbReference type="PANTHER" id="PTHR23150">
    <property type="entry name" value="SULFATASE MODIFYING FACTOR 1, 2"/>
    <property type="match status" value="1"/>
</dbReference>
<dbReference type="InterPro" id="IPR024775">
    <property type="entry name" value="DinB-like"/>
</dbReference>
<dbReference type="InterPro" id="IPR005532">
    <property type="entry name" value="SUMF_dom"/>
</dbReference>
<feature type="domain" description="DinB-like" evidence="5">
    <location>
        <begin position="24"/>
        <end position="154"/>
    </location>
</feature>
<evidence type="ECO:0000313" key="6">
    <source>
        <dbReference type="EMBL" id="WCO67783.1"/>
    </source>
</evidence>
<dbReference type="Pfam" id="PF12867">
    <property type="entry name" value="DinB_2"/>
    <property type="match status" value="1"/>
</dbReference>
<dbReference type="Gene3D" id="3.90.1580.10">
    <property type="entry name" value="paralog of FGE (formylglycine-generating enzyme)"/>
    <property type="match status" value="2"/>
</dbReference>
<dbReference type="InterPro" id="IPR051043">
    <property type="entry name" value="Sulfatase_Mod_Factor_Kinase"/>
</dbReference>
<dbReference type="InterPro" id="IPR042095">
    <property type="entry name" value="SUMF_sf"/>
</dbReference>
<dbReference type="Pfam" id="PF03781">
    <property type="entry name" value="FGE-sulfatase"/>
    <property type="match status" value="1"/>
</dbReference>
<evidence type="ECO:0000259" key="5">
    <source>
        <dbReference type="Pfam" id="PF12867"/>
    </source>
</evidence>
<dbReference type="NCBIfam" id="TIGR03440">
    <property type="entry name" value="egtB_TIGR03440"/>
    <property type="match status" value="1"/>
</dbReference>
<dbReference type="InterPro" id="IPR017806">
    <property type="entry name" value="EgtB"/>
</dbReference>
<dbReference type="RefSeq" id="WP_272737303.1">
    <property type="nucleotide sequence ID" value="NZ_CP116942.1"/>
</dbReference>
<protein>
    <submittedName>
        <fullName evidence="6">Ergothioneine biosynthesis protein EgtB</fullName>
    </submittedName>
</protein>
<evidence type="ECO:0000256" key="3">
    <source>
        <dbReference type="ARBA" id="ARBA00037882"/>
    </source>
</evidence>
<name>A0AAE9YAZ5_9ACTN</name>
<comment type="pathway">
    <text evidence="3">Amino-acid biosynthesis; ergothioneine biosynthesis.</text>
</comment>
<evidence type="ECO:0000256" key="2">
    <source>
        <dbReference type="ARBA" id="ARBA00023004"/>
    </source>
</evidence>
<dbReference type="SUPFAM" id="SSF56436">
    <property type="entry name" value="C-type lectin-like"/>
    <property type="match status" value="1"/>
</dbReference>
<evidence type="ECO:0000259" key="4">
    <source>
        <dbReference type="Pfam" id="PF03781"/>
    </source>
</evidence>